<evidence type="ECO:0000256" key="3">
    <source>
        <dbReference type="ARBA" id="ARBA00022705"/>
    </source>
</evidence>
<dbReference type="CDD" id="cd00009">
    <property type="entry name" value="AAA"/>
    <property type="match status" value="1"/>
</dbReference>
<dbReference type="CDD" id="cd18140">
    <property type="entry name" value="HLD_clamp_RFC"/>
    <property type="match status" value="1"/>
</dbReference>
<dbReference type="PANTHER" id="PTHR23389:SF6">
    <property type="entry name" value="REPLICATION FACTOR C SUBUNIT 1"/>
    <property type="match status" value="1"/>
</dbReference>
<dbReference type="PATRIC" id="fig|1839936.3.peg.140"/>
<dbReference type="InterPro" id="IPR003593">
    <property type="entry name" value="AAA+_ATPase"/>
</dbReference>
<keyword evidence="11" id="KW-1185">Reference proteome</keyword>
<dbReference type="SMART" id="SM00382">
    <property type="entry name" value="AAA"/>
    <property type="match status" value="1"/>
</dbReference>
<dbReference type="GO" id="GO:0005524">
    <property type="term" value="F:ATP binding"/>
    <property type="evidence" value="ECO:0007669"/>
    <property type="project" value="UniProtKB-UniRule"/>
</dbReference>
<dbReference type="Pfam" id="PF00004">
    <property type="entry name" value="AAA"/>
    <property type="match status" value="1"/>
</dbReference>
<feature type="binding site" evidence="7">
    <location>
        <begin position="47"/>
        <end position="54"/>
    </location>
    <ligand>
        <name>ATP</name>
        <dbReference type="ChEBI" id="CHEBI:30616"/>
    </ligand>
</feature>
<dbReference type="InterPro" id="IPR023935">
    <property type="entry name" value="Rep_factor-C_lsu"/>
</dbReference>
<evidence type="ECO:0000313" key="10">
    <source>
        <dbReference type="EMBL" id="OFV66846.1"/>
    </source>
</evidence>
<comment type="similarity">
    <text evidence="1 7">Belongs to the activator 1 small subunits family. RfcL subfamily.</text>
</comment>
<name>A0A1F2P8B0_9EURY</name>
<dbReference type="HAMAP" id="MF_01508">
    <property type="entry name" value="RfcL"/>
    <property type="match status" value="1"/>
</dbReference>
<dbReference type="STRING" id="1839936.SBU_000139"/>
<accession>A0A1F2P8B0</accession>
<dbReference type="Proteomes" id="UP000185779">
    <property type="component" value="Unassembled WGS sequence"/>
</dbReference>
<dbReference type="InterPro" id="IPR047854">
    <property type="entry name" value="RFC_lid"/>
</dbReference>
<gene>
    <name evidence="7" type="primary">rfcL</name>
    <name evidence="10" type="ORF">SBU_000139</name>
</gene>
<dbReference type="EMBL" id="LYOR01000001">
    <property type="protein sequence ID" value="OFV66846.1"/>
    <property type="molecule type" value="Genomic_DNA"/>
</dbReference>
<dbReference type="NCBIfam" id="NF003229">
    <property type="entry name" value="PRK04195.1-5"/>
    <property type="match status" value="1"/>
</dbReference>
<evidence type="ECO:0000256" key="6">
    <source>
        <dbReference type="ARBA" id="ARBA00032141"/>
    </source>
</evidence>
<evidence type="ECO:0000256" key="1">
    <source>
        <dbReference type="ARBA" id="ARBA00006878"/>
    </source>
</evidence>
<dbReference type="InterPro" id="IPR003959">
    <property type="entry name" value="ATPase_AAA_core"/>
</dbReference>
<dbReference type="SUPFAM" id="SSF52540">
    <property type="entry name" value="P-loop containing nucleoside triphosphate hydrolases"/>
    <property type="match status" value="1"/>
</dbReference>
<dbReference type="InterPro" id="IPR027417">
    <property type="entry name" value="P-loop_NTPase"/>
</dbReference>
<feature type="domain" description="AAA+ ATPase" evidence="9">
    <location>
        <begin position="39"/>
        <end position="161"/>
    </location>
</feature>
<dbReference type="Gene3D" id="3.40.50.300">
    <property type="entry name" value="P-loop containing nucleotide triphosphate hydrolases"/>
    <property type="match status" value="1"/>
</dbReference>
<feature type="region of interest" description="Disordered" evidence="8">
    <location>
        <begin position="425"/>
        <end position="466"/>
    </location>
</feature>
<sequence>MLSWSEKYRPRRLSEVVGNEKAKHELIEWAERWINQDPGRKPAILYGSAGVGKTSAAHALANEMGWEVVELNASDQRTAAILKKVAGVASSSRGLLKGGFRLIILDEADNLHGTADYGGSREILRIIRSAQNPILLTANDLYGISKAIRDECDLIQFKAIRKSTIVAQLKRICKSEGIVCDELALKEIAEGKHDLRSAINDLQAIAEGKSRITINDVVTGLRDRKESIFNLLSLIFRGEDMEDVFKASYNLDETPEALIHWIDENLPRQFSEDALARGMSYLSKSDRFLGMVKRRQNYRFWRYASFLMICGVIQAISGAIDHDRRFVRYQPPSYFRKISQTRGKRRLMIELGLKIAKATKTDEEYGRLRLIPLLREIFRDMDRAAAITAEFELTQDEVSLILGEKGKKRAKEIVKLAASIREERKMEEEEGVMEGAGVITTSSDRVEAQSERSERGGGQKTLFEFG</sequence>
<dbReference type="NCBIfam" id="NF003231">
    <property type="entry name" value="PRK04195.2-1"/>
    <property type="match status" value="1"/>
</dbReference>
<dbReference type="Gene3D" id="1.10.8.60">
    <property type="match status" value="1"/>
</dbReference>
<dbReference type="AlphaFoldDB" id="A0A1F2P8B0"/>
<dbReference type="GO" id="GO:0006260">
    <property type="term" value="P:DNA replication"/>
    <property type="evidence" value="ECO:0007669"/>
    <property type="project" value="UniProtKB-UniRule"/>
</dbReference>
<feature type="compositionally biased region" description="Basic and acidic residues" evidence="8">
    <location>
        <begin position="444"/>
        <end position="457"/>
    </location>
</feature>
<organism evidence="10 11">
    <name type="scientific">Candidatus Syntropharchaeum butanivorans</name>
    <dbReference type="NCBI Taxonomy" id="1839936"/>
    <lineage>
        <taxon>Archaea</taxon>
        <taxon>Methanobacteriati</taxon>
        <taxon>Methanobacteriota</taxon>
        <taxon>Stenosarchaea group</taxon>
        <taxon>Methanomicrobia</taxon>
        <taxon>Methanosarcinales</taxon>
        <taxon>ANME-2 cluster</taxon>
        <taxon>Candidatus Syntropharchaeum</taxon>
    </lineage>
</organism>
<evidence type="ECO:0000256" key="4">
    <source>
        <dbReference type="ARBA" id="ARBA00022741"/>
    </source>
</evidence>
<keyword evidence="3 7" id="KW-0235">DNA replication</keyword>
<keyword evidence="5 7" id="KW-0067">ATP-binding</keyword>
<evidence type="ECO:0000256" key="2">
    <source>
        <dbReference type="ARBA" id="ARBA00014793"/>
    </source>
</evidence>
<protein>
    <recommendedName>
        <fullName evidence="2 7">Replication factor C large subunit</fullName>
        <shortName evidence="7">RFC large subunit</shortName>
    </recommendedName>
    <alternativeName>
        <fullName evidence="6 7">Clamp loader large subunit</fullName>
    </alternativeName>
</protein>
<reference evidence="10" key="1">
    <citation type="submission" date="2016-05" db="EMBL/GenBank/DDBJ databases">
        <title>Microbial consortia oxidize butane by reversing methanogenesis.</title>
        <authorList>
            <person name="Laso-Perez R."/>
            <person name="Richter M."/>
            <person name="Wegener G."/>
            <person name="Musat F."/>
        </authorList>
    </citation>
    <scope>NUCLEOTIDE SEQUENCE [LARGE SCALE GENOMIC DNA]</scope>
    <source>
        <strain evidence="10">BOX1</strain>
    </source>
</reference>
<dbReference type="GO" id="GO:0016887">
    <property type="term" value="F:ATP hydrolysis activity"/>
    <property type="evidence" value="ECO:0007669"/>
    <property type="project" value="InterPro"/>
</dbReference>
<evidence type="ECO:0000256" key="7">
    <source>
        <dbReference type="HAMAP-Rule" id="MF_01508"/>
    </source>
</evidence>
<dbReference type="PANTHER" id="PTHR23389">
    <property type="entry name" value="CHROMOSOME TRANSMISSION FIDELITY FACTOR 18"/>
    <property type="match status" value="1"/>
</dbReference>
<keyword evidence="4 7" id="KW-0547">Nucleotide-binding</keyword>
<comment type="function">
    <text evidence="7">Part of the RFC clamp loader complex which loads the PCNA sliding clamp onto DNA.</text>
</comment>
<comment type="subunit">
    <text evidence="7">Heteromultimer composed of small subunits (RfcS) and large subunits (RfcL).</text>
</comment>
<evidence type="ECO:0000256" key="5">
    <source>
        <dbReference type="ARBA" id="ARBA00022840"/>
    </source>
</evidence>
<evidence type="ECO:0000256" key="8">
    <source>
        <dbReference type="SAM" id="MobiDB-lite"/>
    </source>
</evidence>
<comment type="caution">
    <text evidence="10">The sequence shown here is derived from an EMBL/GenBank/DDBJ whole genome shotgun (WGS) entry which is preliminary data.</text>
</comment>
<evidence type="ECO:0000313" key="11">
    <source>
        <dbReference type="Proteomes" id="UP000185779"/>
    </source>
</evidence>
<dbReference type="GO" id="GO:0003689">
    <property type="term" value="F:DNA clamp loader activity"/>
    <property type="evidence" value="ECO:0007669"/>
    <property type="project" value="UniProtKB-UniRule"/>
</dbReference>
<proteinExistence type="inferred from homology"/>
<evidence type="ECO:0000259" key="9">
    <source>
        <dbReference type="SMART" id="SM00382"/>
    </source>
</evidence>